<dbReference type="SMART" id="SM00054">
    <property type="entry name" value="EFh"/>
    <property type="match status" value="2"/>
</dbReference>
<dbReference type="CDD" id="cd00051">
    <property type="entry name" value="EFh"/>
    <property type="match status" value="2"/>
</dbReference>
<keyword evidence="7" id="KW-1133">Transmembrane helix</keyword>
<dbReference type="PROSITE" id="PS50222">
    <property type="entry name" value="EF_HAND_2"/>
    <property type="match status" value="2"/>
</dbReference>
<evidence type="ECO:0000256" key="1">
    <source>
        <dbReference type="ARBA" id="ARBA00022722"/>
    </source>
</evidence>
<dbReference type="GO" id="GO:0005634">
    <property type="term" value="C:nucleus"/>
    <property type="evidence" value="ECO:0007669"/>
    <property type="project" value="TreeGrafter"/>
</dbReference>
<dbReference type="InterPro" id="IPR027073">
    <property type="entry name" value="5_3_exoribonuclease"/>
</dbReference>
<evidence type="ECO:0000256" key="2">
    <source>
        <dbReference type="ARBA" id="ARBA00022801"/>
    </source>
</evidence>
<evidence type="ECO:0000256" key="4">
    <source>
        <dbReference type="ARBA" id="ARBA00022839"/>
    </source>
</evidence>
<dbReference type="SUPFAM" id="SSF47473">
    <property type="entry name" value="EF-hand"/>
    <property type="match status" value="1"/>
</dbReference>
<dbReference type="InterPro" id="IPR018247">
    <property type="entry name" value="EF_Hand_1_Ca_BS"/>
</dbReference>
<dbReference type="GO" id="GO:0003723">
    <property type="term" value="F:RNA binding"/>
    <property type="evidence" value="ECO:0007669"/>
    <property type="project" value="UniProtKB-UniRule"/>
</dbReference>
<dbReference type="Pfam" id="PF05383">
    <property type="entry name" value="La"/>
    <property type="match status" value="1"/>
</dbReference>
<dbReference type="Gene3D" id="1.25.40.1050">
    <property type="match status" value="1"/>
</dbReference>
<dbReference type="InterPro" id="IPR004859">
    <property type="entry name" value="Xrn1_N"/>
</dbReference>
<dbReference type="GO" id="GO:0000956">
    <property type="term" value="P:nuclear-transcribed mRNA catabolic process"/>
    <property type="evidence" value="ECO:0007669"/>
    <property type="project" value="TreeGrafter"/>
</dbReference>
<dbReference type="SUPFAM" id="SSF46785">
    <property type="entry name" value="Winged helix' DNA-binding domain"/>
    <property type="match status" value="1"/>
</dbReference>
<name>A0A813GTE2_POLGL</name>
<dbReference type="InterPro" id="IPR006630">
    <property type="entry name" value="La_HTH"/>
</dbReference>
<evidence type="ECO:0000259" key="9">
    <source>
        <dbReference type="PROSITE" id="PS50961"/>
    </source>
</evidence>
<proteinExistence type="predicted"/>
<evidence type="ECO:0000256" key="5">
    <source>
        <dbReference type="ARBA" id="ARBA00022884"/>
    </source>
</evidence>
<feature type="transmembrane region" description="Helical" evidence="7">
    <location>
        <begin position="973"/>
        <end position="1006"/>
    </location>
</feature>
<dbReference type="InterPro" id="IPR002048">
    <property type="entry name" value="EF_hand_dom"/>
</dbReference>
<dbReference type="CDD" id="cd18673">
    <property type="entry name" value="PIN_XRN1-2-like"/>
    <property type="match status" value="1"/>
</dbReference>
<feature type="domain" description="EF-hand" evidence="8">
    <location>
        <begin position="20"/>
        <end position="55"/>
    </location>
</feature>
<dbReference type="PANTHER" id="PTHR12341">
    <property type="entry name" value="5'-&gt;3' EXORIBONUCLEASE"/>
    <property type="match status" value="1"/>
</dbReference>
<dbReference type="Pfam" id="PF03159">
    <property type="entry name" value="XRN_N"/>
    <property type="match status" value="1"/>
</dbReference>
<evidence type="ECO:0000256" key="3">
    <source>
        <dbReference type="ARBA" id="ARBA00022837"/>
    </source>
</evidence>
<dbReference type="Pfam" id="PF17846">
    <property type="entry name" value="XRN_M"/>
    <property type="match status" value="2"/>
</dbReference>
<dbReference type="Gene3D" id="1.10.10.10">
    <property type="entry name" value="Winged helix-like DNA-binding domain superfamily/Winged helix DNA-binding domain"/>
    <property type="match status" value="1"/>
</dbReference>
<comment type="caution">
    <text evidence="10">The sequence shown here is derived from an EMBL/GenBank/DDBJ whole genome shotgun (WGS) entry which is preliminary data.</text>
</comment>
<keyword evidence="2" id="KW-0378">Hydrolase</keyword>
<keyword evidence="11" id="KW-1185">Reference proteome</keyword>
<dbReference type="PANTHER" id="PTHR12341:SF41">
    <property type="entry name" value="5'-3' EXORIBONUCLEASE 2"/>
    <property type="match status" value="1"/>
</dbReference>
<dbReference type="SMART" id="SM00715">
    <property type="entry name" value="LA"/>
    <property type="match status" value="1"/>
</dbReference>
<dbReference type="OMA" id="NNIFQRR"/>
<dbReference type="PROSITE" id="PS00018">
    <property type="entry name" value="EF_HAND_1"/>
    <property type="match status" value="1"/>
</dbReference>
<dbReference type="InterPro" id="IPR041412">
    <property type="entry name" value="Xrn1_helical"/>
</dbReference>
<keyword evidence="5 6" id="KW-0694">RNA-binding</keyword>
<keyword evidence="7" id="KW-0812">Transmembrane</keyword>
<dbReference type="GO" id="GO:0004534">
    <property type="term" value="F:5'-3' RNA exonuclease activity"/>
    <property type="evidence" value="ECO:0007669"/>
    <property type="project" value="TreeGrafter"/>
</dbReference>
<dbReference type="InterPro" id="IPR036390">
    <property type="entry name" value="WH_DNA-bd_sf"/>
</dbReference>
<dbReference type="PROSITE" id="PS50961">
    <property type="entry name" value="HTH_LA"/>
    <property type="match status" value="1"/>
</dbReference>
<dbReference type="EMBL" id="CAJNNV010029233">
    <property type="protein sequence ID" value="CAE8627665.1"/>
    <property type="molecule type" value="Genomic_DNA"/>
</dbReference>
<dbReference type="OrthoDB" id="429467at2759"/>
<dbReference type="GO" id="GO:0005509">
    <property type="term" value="F:calcium ion binding"/>
    <property type="evidence" value="ECO:0007669"/>
    <property type="project" value="InterPro"/>
</dbReference>
<sequence>MAGAALEIKLEDPEAPLTQEQKDKIADNFKLLDRDKDGRLTAQEVGILFRAFGQNPTDEELAEMLRPVPDVGLDVESFTSFFTCNYKPPTNEDTLTKAFQVFDLEDTGIMNAEKFKEMLSQLGEPMPISEIDAILREAEIDEKGLFEYKTLAKRYEFDNLYLDFNGVVHGCLDDWSVQEHEDFLFQLIEAQLVLLISIVRPRVLLFVAIDGVAPRAKMNQQRQSATIGPAGLVDAADTLDGALNTFDRNAITPGTPFMVRLGERLRNWAKVNASRPELCGVTVVISCDREPGEGEHKIMDVIRRHPEHTHCLMSNDADLVFLGLVSSSEHVYLLRTKPNYEKRARADSEAVPDPPVGAVVDEGAENGGFAVNEATAAAEAAAAAVAGAEDYEMLSIVALRRWLAGQFPDCDERRLAHDFVAMCCLAGNDFLPHMAAVDIYGGGLDKLITAYRSLKPAEDGYLTSEDLSLVLPRWRLLLEHVAKEEAEVLLDTVGLGLGPRQAAYHGPGPPTDEWDGLSVVVAGVSIRASASDVQASMSKHDHGVRSVHRIRGQSRGHVSWLARFESPEAAVDTLVSARRIWGQRVTLTWADPEKLELEGEKLEVLEAVDWRSAMGAAIRESFEFWLGPVNLPKDAYLRRHVRSRKDRFVPIRVFTAFKRMRSWMQDCGEIAKFLRDSALIEVEGEGADAAVRGVQDNSVRDGELSDQVARQYDAVACVLAGDYVKSVTMLRQEYYVRYAGPAGADSPPAGDLAATERYRSRAFLSGIEWVLRYYVKGCSSWSWFYPAHYPPLCASLACLTFSPLERPPLHAPWPPELQLMAVLPPQSSRLLPGLIQPLLQDPASVVSDFYPREFEVDLKEGDKDWQAIVLLPFVEEARIRKALADFGDAFVTSPVKAACAFRAEDSTSSVSSWDFEYGGDLPPSRACRGLCSCCLLLVCWFVCLFVCWFGCCCCCCCCCYCCCCCCCYCWSVLLLLLLLLLLLFVGVVVIFVVVVIVFVAFAHLYLQCEV</sequence>
<dbReference type="InterPro" id="IPR036388">
    <property type="entry name" value="WH-like_DNA-bd_sf"/>
</dbReference>
<keyword evidence="7" id="KW-0472">Membrane</keyword>
<evidence type="ECO:0000313" key="10">
    <source>
        <dbReference type="EMBL" id="CAE8627665.1"/>
    </source>
</evidence>
<keyword evidence="3" id="KW-0106">Calcium</keyword>
<dbReference type="Gene3D" id="1.10.238.10">
    <property type="entry name" value="EF-hand"/>
    <property type="match status" value="1"/>
</dbReference>
<dbReference type="Gene3D" id="3.40.50.12390">
    <property type="match status" value="2"/>
</dbReference>
<evidence type="ECO:0000256" key="7">
    <source>
        <dbReference type="SAM" id="Phobius"/>
    </source>
</evidence>
<reference evidence="10" key="1">
    <citation type="submission" date="2021-02" db="EMBL/GenBank/DDBJ databases">
        <authorList>
            <person name="Dougan E. K."/>
            <person name="Rhodes N."/>
            <person name="Thang M."/>
            <person name="Chan C."/>
        </authorList>
    </citation>
    <scope>NUCLEOTIDE SEQUENCE</scope>
</reference>
<keyword evidence="4" id="KW-0269">Exonuclease</keyword>
<gene>
    <name evidence="10" type="ORF">PGLA1383_LOCUS44395</name>
</gene>
<evidence type="ECO:0000313" key="11">
    <source>
        <dbReference type="Proteomes" id="UP000654075"/>
    </source>
</evidence>
<evidence type="ECO:0000256" key="6">
    <source>
        <dbReference type="PROSITE-ProRule" id="PRU00332"/>
    </source>
</evidence>
<feature type="transmembrane region" description="Helical" evidence="7">
    <location>
        <begin position="935"/>
        <end position="961"/>
    </location>
</feature>
<keyword evidence="1" id="KW-0540">Nuclease</keyword>
<dbReference type="InterPro" id="IPR011992">
    <property type="entry name" value="EF-hand-dom_pair"/>
</dbReference>
<evidence type="ECO:0000259" key="8">
    <source>
        <dbReference type="PROSITE" id="PS50222"/>
    </source>
</evidence>
<feature type="domain" description="EF-hand" evidence="8">
    <location>
        <begin position="90"/>
        <end position="125"/>
    </location>
</feature>
<dbReference type="AlphaFoldDB" id="A0A813GTE2"/>
<protein>
    <submittedName>
        <fullName evidence="10">Uncharacterized protein</fullName>
    </submittedName>
</protein>
<dbReference type="FunFam" id="1.10.238.10:FF:000001">
    <property type="entry name" value="Calmodulin 1"/>
    <property type="match status" value="1"/>
</dbReference>
<organism evidence="10 11">
    <name type="scientific">Polarella glacialis</name>
    <name type="common">Dinoflagellate</name>
    <dbReference type="NCBI Taxonomy" id="89957"/>
    <lineage>
        <taxon>Eukaryota</taxon>
        <taxon>Sar</taxon>
        <taxon>Alveolata</taxon>
        <taxon>Dinophyceae</taxon>
        <taxon>Suessiales</taxon>
        <taxon>Suessiaceae</taxon>
        <taxon>Polarella</taxon>
    </lineage>
</organism>
<accession>A0A813GTE2</accession>
<feature type="domain" description="HTH La-type RNA-binding" evidence="9">
    <location>
        <begin position="608"/>
        <end position="699"/>
    </location>
</feature>
<dbReference type="Proteomes" id="UP000654075">
    <property type="component" value="Unassembled WGS sequence"/>
</dbReference>